<sequence length="205" mass="23050">MMRKIKTLYNRTLLLRAMACGLILTVLLNLAGFSAQCAALEENIVRLHVIANSNDEADQAVKLRVRDAVLREAKQWYGDAEDFDTAVTALCTHLESLEAAANSVLKAENLPYCAKAEVCEMYFPTRTYESFKLPAGRYRTLRISLGKAEGKNWWCVVFPALCMPGASDLSNLPDDTDTLVREPESYEVKFKVAEIFSRLRELFDA</sequence>
<evidence type="ECO:0000313" key="2">
    <source>
        <dbReference type="Proteomes" id="UP001199424"/>
    </source>
</evidence>
<reference evidence="1" key="1">
    <citation type="submission" date="2021-10" db="EMBL/GenBank/DDBJ databases">
        <title>Anaerobic single-cell dispensing facilitates the cultivation of human gut bacteria.</title>
        <authorList>
            <person name="Afrizal A."/>
        </authorList>
    </citation>
    <scope>NUCLEOTIDE SEQUENCE</scope>
    <source>
        <strain evidence="1">CLA-AA-H250</strain>
    </source>
</reference>
<proteinExistence type="predicted"/>
<dbReference type="Pfam" id="PF09551">
    <property type="entry name" value="Spore_II_R"/>
    <property type="match status" value="1"/>
</dbReference>
<dbReference type="EMBL" id="JAJEQC010000001">
    <property type="protein sequence ID" value="MCC2135816.1"/>
    <property type="molecule type" value="Genomic_DNA"/>
</dbReference>
<gene>
    <name evidence="1" type="ORF">LKD31_02135</name>
</gene>
<dbReference type="RefSeq" id="WP_308448424.1">
    <property type="nucleotide sequence ID" value="NZ_JAJEQC010000001.1"/>
</dbReference>
<comment type="caution">
    <text evidence="1">The sequence shown here is derived from an EMBL/GenBank/DDBJ whole genome shotgun (WGS) entry which is preliminary data.</text>
</comment>
<dbReference type="AlphaFoldDB" id="A0AAE3AKF5"/>
<accession>A0AAE3AKF5</accession>
<organism evidence="1 2">
    <name type="scientific">Hominenteromicrobium mulieris</name>
    <dbReference type="NCBI Taxonomy" id="2885357"/>
    <lineage>
        <taxon>Bacteria</taxon>
        <taxon>Bacillati</taxon>
        <taxon>Bacillota</taxon>
        <taxon>Clostridia</taxon>
        <taxon>Eubacteriales</taxon>
        <taxon>Oscillospiraceae</taxon>
        <taxon>Hominenteromicrobium</taxon>
    </lineage>
</organism>
<dbReference type="Proteomes" id="UP001199424">
    <property type="component" value="Unassembled WGS sequence"/>
</dbReference>
<dbReference type="InterPro" id="IPR014202">
    <property type="entry name" value="Spore_II_R"/>
</dbReference>
<name>A0AAE3AKF5_9FIRM</name>
<keyword evidence="2" id="KW-1185">Reference proteome</keyword>
<protein>
    <submittedName>
        <fullName evidence="1">Stage II sporulation protein R</fullName>
    </submittedName>
</protein>
<evidence type="ECO:0000313" key="1">
    <source>
        <dbReference type="EMBL" id="MCC2135816.1"/>
    </source>
</evidence>